<dbReference type="SMART" id="SM00478">
    <property type="entry name" value="ENDO3c"/>
    <property type="match status" value="1"/>
</dbReference>
<dbReference type="Pfam" id="PF00730">
    <property type="entry name" value="HhH-GPD"/>
    <property type="match status" value="1"/>
</dbReference>
<dbReference type="InterPro" id="IPR003265">
    <property type="entry name" value="HhH-GPD_domain"/>
</dbReference>
<dbReference type="Gene3D" id="1.10.340.30">
    <property type="entry name" value="Hypothetical protein, domain 2"/>
    <property type="match status" value="1"/>
</dbReference>
<organism evidence="15 16">
    <name type="scientific">Deinococcus cellulosilyticus (strain DSM 18568 / NBRC 106333 / KACC 11606 / 5516J-15)</name>
    <dbReference type="NCBI Taxonomy" id="1223518"/>
    <lineage>
        <taxon>Bacteria</taxon>
        <taxon>Thermotogati</taxon>
        <taxon>Deinococcota</taxon>
        <taxon>Deinococci</taxon>
        <taxon>Deinococcales</taxon>
        <taxon>Deinococcaceae</taxon>
        <taxon>Deinococcus</taxon>
    </lineage>
</organism>
<evidence type="ECO:0000256" key="6">
    <source>
        <dbReference type="ARBA" id="ARBA00023004"/>
    </source>
</evidence>
<dbReference type="FunFam" id="1.10.1670.10:FF:000001">
    <property type="entry name" value="Endonuclease III"/>
    <property type="match status" value="1"/>
</dbReference>
<dbReference type="PANTHER" id="PTHR10359">
    <property type="entry name" value="A/G-SPECIFIC ADENINE GLYCOSYLASE/ENDONUCLEASE III"/>
    <property type="match status" value="1"/>
</dbReference>
<keyword evidence="4 12" id="KW-0227">DNA damage</keyword>
<evidence type="ECO:0000256" key="5">
    <source>
        <dbReference type="ARBA" id="ARBA00022801"/>
    </source>
</evidence>
<reference evidence="15 16" key="1">
    <citation type="submission" date="2019-07" db="EMBL/GenBank/DDBJ databases">
        <title>Whole genome shotgun sequence of Deinococcus cellulosilyticus NBRC 106333.</title>
        <authorList>
            <person name="Hosoyama A."/>
            <person name="Uohara A."/>
            <person name="Ohji S."/>
            <person name="Ichikawa N."/>
        </authorList>
    </citation>
    <scope>NUCLEOTIDE SEQUENCE [LARGE SCALE GENOMIC DNA]</scope>
    <source>
        <strain evidence="15 16">NBRC 106333</strain>
    </source>
</reference>
<evidence type="ECO:0000256" key="2">
    <source>
        <dbReference type="ARBA" id="ARBA00022485"/>
    </source>
</evidence>
<dbReference type="GO" id="GO:0003677">
    <property type="term" value="F:DNA binding"/>
    <property type="evidence" value="ECO:0007669"/>
    <property type="project" value="UniProtKB-UniRule"/>
</dbReference>
<evidence type="ECO:0000256" key="11">
    <source>
        <dbReference type="ARBA" id="ARBA00023295"/>
    </source>
</evidence>
<keyword evidence="8 12" id="KW-0238">DNA-binding</keyword>
<comment type="caution">
    <text evidence="15">The sequence shown here is derived from an EMBL/GenBank/DDBJ whole genome shotgun (WGS) entry which is preliminary data.</text>
</comment>
<comment type="similarity">
    <text evidence="1 12">Belongs to the Nth/MutY family.</text>
</comment>
<keyword evidence="9 12" id="KW-0234">DNA repair</keyword>
<comment type="catalytic activity">
    <reaction evidence="12">
        <text>2'-deoxyribonucleotide-(2'-deoxyribose 5'-phosphate)-2'-deoxyribonucleotide-DNA = a 3'-end 2'-deoxyribonucleotide-(2,3-dehydro-2,3-deoxyribose 5'-phosphate)-DNA + a 5'-end 5'-phospho-2'-deoxyribonucleoside-DNA + H(+)</text>
        <dbReference type="Rhea" id="RHEA:66592"/>
        <dbReference type="Rhea" id="RHEA-COMP:13180"/>
        <dbReference type="Rhea" id="RHEA-COMP:16897"/>
        <dbReference type="Rhea" id="RHEA-COMP:17067"/>
        <dbReference type="ChEBI" id="CHEBI:15378"/>
        <dbReference type="ChEBI" id="CHEBI:136412"/>
        <dbReference type="ChEBI" id="CHEBI:157695"/>
        <dbReference type="ChEBI" id="CHEBI:167181"/>
        <dbReference type="EC" id="4.2.99.18"/>
    </reaction>
</comment>
<dbReference type="EMBL" id="BJXB01000026">
    <property type="protein sequence ID" value="GEM48997.1"/>
    <property type="molecule type" value="Genomic_DNA"/>
</dbReference>
<dbReference type="InterPro" id="IPR000445">
    <property type="entry name" value="HhH_motif"/>
</dbReference>
<dbReference type="Pfam" id="PF00633">
    <property type="entry name" value="HHH"/>
    <property type="match status" value="1"/>
</dbReference>
<comment type="cofactor">
    <cofactor evidence="12">
        <name>[4Fe-4S] cluster</name>
        <dbReference type="ChEBI" id="CHEBI:49883"/>
    </cofactor>
    <text evidence="12">Binds 1 [4Fe-4S] cluster.</text>
</comment>
<evidence type="ECO:0000256" key="4">
    <source>
        <dbReference type="ARBA" id="ARBA00022763"/>
    </source>
</evidence>
<dbReference type="OrthoDB" id="9800977at2"/>
<feature type="compositionally biased region" description="Basic and acidic residues" evidence="13">
    <location>
        <begin position="225"/>
        <end position="235"/>
    </location>
</feature>
<evidence type="ECO:0000256" key="7">
    <source>
        <dbReference type="ARBA" id="ARBA00023014"/>
    </source>
</evidence>
<evidence type="ECO:0000256" key="3">
    <source>
        <dbReference type="ARBA" id="ARBA00022723"/>
    </source>
</evidence>
<feature type="binding site" evidence="12">
    <location>
        <position position="203"/>
    </location>
    <ligand>
        <name>[4Fe-4S] cluster</name>
        <dbReference type="ChEBI" id="CHEBI:49883"/>
    </ligand>
</feature>
<evidence type="ECO:0000256" key="9">
    <source>
        <dbReference type="ARBA" id="ARBA00023204"/>
    </source>
</evidence>
<dbReference type="FunFam" id="1.10.340.30:FF:000001">
    <property type="entry name" value="Endonuclease III"/>
    <property type="match status" value="1"/>
</dbReference>
<evidence type="ECO:0000313" key="15">
    <source>
        <dbReference type="EMBL" id="GEM48997.1"/>
    </source>
</evidence>
<evidence type="ECO:0000256" key="13">
    <source>
        <dbReference type="SAM" id="MobiDB-lite"/>
    </source>
</evidence>
<dbReference type="GO" id="GO:0140078">
    <property type="term" value="F:class I DNA-(apurinic or apyrimidinic site) endonuclease activity"/>
    <property type="evidence" value="ECO:0007669"/>
    <property type="project" value="UniProtKB-EC"/>
</dbReference>
<dbReference type="GO" id="GO:0051539">
    <property type="term" value="F:4 iron, 4 sulfur cluster binding"/>
    <property type="evidence" value="ECO:0007669"/>
    <property type="project" value="UniProtKB-UniRule"/>
</dbReference>
<evidence type="ECO:0000256" key="1">
    <source>
        <dbReference type="ARBA" id="ARBA00008343"/>
    </source>
</evidence>
<keyword evidence="7 12" id="KW-0411">Iron-sulfur</keyword>
<feature type="region of interest" description="Disordered" evidence="13">
    <location>
        <begin position="223"/>
        <end position="242"/>
    </location>
</feature>
<feature type="domain" description="HhH-GPD" evidence="14">
    <location>
        <begin position="47"/>
        <end position="194"/>
    </location>
</feature>
<accession>A0A511N8Y5</accession>
<name>A0A511N8Y5_DEIC1</name>
<dbReference type="InterPro" id="IPR005759">
    <property type="entry name" value="Nth"/>
</dbReference>
<feature type="binding site" evidence="12">
    <location>
        <position position="196"/>
    </location>
    <ligand>
        <name>[4Fe-4S] cluster</name>
        <dbReference type="ChEBI" id="CHEBI:49883"/>
    </ligand>
</feature>
<evidence type="ECO:0000256" key="8">
    <source>
        <dbReference type="ARBA" id="ARBA00023125"/>
    </source>
</evidence>
<dbReference type="SUPFAM" id="SSF48150">
    <property type="entry name" value="DNA-glycosylase"/>
    <property type="match status" value="1"/>
</dbReference>
<dbReference type="EC" id="4.2.99.18" evidence="12"/>
<evidence type="ECO:0000313" key="16">
    <source>
        <dbReference type="Proteomes" id="UP000321306"/>
    </source>
</evidence>
<dbReference type="GO" id="GO:0006285">
    <property type="term" value="P:base-excision repair, AP site formation"/>
    <property type="evidence" value="ECO:0007669"/>
    <property type="project" value="TreeGrafter"/>
</dbReference>
<dbReference type="InterPro" id="IPR011257">
    <property type="entry name" value="DNA_glycosylase"/>
</dbReference>
<dbReference type="InterPro" id="IPR023170">
    <property type="entry name" value="HhH_base_excis_C"/>
</dbReference>
<keyword evidence="16" id="KW-1185">Reference proteome</keyword>
<dbReference type="GO" id="GO:0046872">
    <property type="term" value="F:metal ion binding"/>
    <property type="evidence" value="ECO:0007669"/>
    <property type="project" value="UniProtKB-KW"/>
</dbReference>
<dbReference type="NCBIfam" id="TIGR01083">
    <property type="entry name" value="nth"/>
    <property type="match status" value="1"/>
</dbReference>
<keyword evidence="15" id="KW-0540">Nuclease</keyword>
<protein>
    <recommendedName>
        <fullName evidence="12">Endonuclease III</fullName>
        <ecNumber evidence="12">4.2.99.18</ecNumber>
    </recommendedName>
    <alternativeName>
        <fullName evidence="12">DNA-(apurinic or apyrimidinic site) lyase</fullName>
    </alternativeName>
</protein>
<keyword evidence="6 12" id="KW-0408">Iron</keyword>
<evidence type="ECO:0000256" key="10">
    <source>
        <dbReference type="ARBA" id="ARBA00023239"/>
    </source>
</evidence>
<dbReference type="AlphaFoldDB" id="A0A511N8Y5"/>
<keyword evidence="10 12" id="KW-0456">Lyase</keyword>
<sequence length="242" mass="26764">MTSGTDVLTEKKARAKKVLKAMKTLYPDAKTELEYGSPYQLLVAVVMSAQATDKSVNIATDKLFEVYPDAFSMAKATPEDVEQYMMNVNLHHNKARNVVRLSQLLVERHDGEVPNDFEAILALPGAGRKTANVVLSNVYGMPAIAVDTHVGRLARRLGLSEQMDPNKVEKDLMEVFPKKEWIFLHHSLILHGRRVCFARKPNCPGCLMKGFCPKIGVEAMAGGAEGRKQKAEGRRQKTNGTG</sequence>
<dbReference type="Proteomes" id="UP000321306">
    <property type="component" value="Unassembled WGS sequence"/>
</dbReference>
<keyword evidence="11 12" id="KW-0326">Glycosidase</keyword>
<keyword evidence="2 12" id="KW-0004">4Fe-4S</keyword>
<keyword evidence="3 12" id="KW-0479">Metal-binding</keyword>
<feature type="binding site" evidence="12">
    <location>
        <position position="206"/>
    </location>
    <ligand>
        <name>[4Fe-4S] cluster</name>
        <dbReference type="ChEBI" id="CHEBI:49883"/>
    </ligand>
</feature>
<dbReference type="Gene3D" id="1.10.1670.10">
    <property type="entry name" value="Helix-hairpin-Helix base-excision DNA repair enzymes (C-terminal)"/>
    <property type="match status" value="1"/>
</dbReference>
<keyword evidence="15" id="KW-0255">Endonuclease</keyword>
<proteinExistence type="inferred from homology"/>
<dbReference type="CDD" id="cd00056">
    <property type="entry name" value="ENDO3c"/>
    <property type="match status" value="1"/>
</dbReference>
<keyword evidence="5 12" id="KW-0378">Hydrolase</keyword>
<dbReference type="GO" id="GO:0019104">
    <property type="term" value="F:DNA N-glycosylase activity"/>
    <property type="evidence" value="ECO:0007669"/>
    <property type="project" value="UniProtKB-UniRule"/>
</dbReference>
<gene>
    <name evidence="12 15" type="primary">nth</name>
    <name evidence="15" type="ORF">DC3_46320</name>
</gene>
<feature type="binding site" evidence="12">
    <location>
        <position position="212"/>
    </location>
    <ligand>
        <name>[4Fe-4S] cluster</name>
        <dbReference type="ChEBI" id="CHEBI:49883"/>
    </ligand>
</feature>
<comment type="function">
    <text evidence="12">DNA repair enzyme that has both DNA N-glycosylase activity and AP-lyase activity. The DNA N-glycosylase activity releases various damaged pyrimidines from DNA by cleaving the N-glycosidic bond, leaving an AP (apurinic/apyrimidinic) site. The AP-lyase activity cleaves the phosphodiester bond 3' to the AP site by a beta-elimination, leaving a 3'-terminal unsaturated sugar and a product with a terminal 5'-phosphate.</text>
</comment>
<dbReference type="HAMAP" id="MF_00942">
    <property type="entry name" value="Nth"/>
    <property type="match status" value="1"/>
</dbReference>
<dbReference type="PIRSF" id="PIRSF001435">
    <property type="entry name" value="Nth"/>
    <property type="match status" value="1"/>
</dbReference>
<evidence type="ECO:0000256" key="12">
    <source>
        <dbReference type="HAMAP-Rule" id="MF_00942"/>
    </source>
</evidence>
<dbReference type="PANTHER" id="PTHR10359:SF18">
    <property type="entry name" value="ENDONUCLEASE III"/>
    <property type="match status" value="1"/>
</dbReference>
<evidence type="ECO:0000259" key="14">
    <source>
        <dbReference type="SMART" id="SM00478"/>
    </source>
</evidence>